<feature type="transmembrane region" description="Helical" evidence="1">
    <location>
        <begin position="20"/>
        <end position="44"/>
    </location>
</feature>
<keyword evidence="1" id="KW-0472">Membrane</keyword>
<evidence type="ECO:0000313" key="2">
    <source>
        <dbReference type="EMBL" id="APH70364.1"/>
    </source>
</evidence>
<dbReference type="OrthoDB" id="8163830at2"/>
<dbReference type="Proteomes" id="UP000182840">
    <property type="component" value="Chromosome"/>
</dbReference>
<keyword evidence="3" id="KW-1185">Reference proteome</keyword>
<dbReference type="RefSeq" id="WP_072601776.1">
    <property type="nucleotide sequence ID" value="NZ_CP018171.1"/>
</dbReference>
<accession>A0A1L3SLT9</accession>
<name>A0A1L3SLT9_9HYPH</name>
<organism evidence="2 3">
    <name type="scientific">Aquibium oceanicum</name>
    <dbReference type="NCBI Taxonomy" id="1670800"/>
    <lineage>
        <taxon>Bacteria</taxon>
        <taxon>Pseudomonadati</taxon>
        <taxon>Pseudomonadota</taxon>
        <taxon>Alphaproteobacteria</taxon>
        <taxon>Hyphomicrobiales</taxon>
        <taxon>Phyllobacteriaceae</taxon>
        <taxon>Aquibium</taxon>
    </lineage>
</organism>
<evidence type="ECO:0000256" key="1">
    <source>
        <dbReference type="SAM" id="Phobius"/>
    </source>
</evidence>
<keyword evidence="1" id="KW-1133">Transmembrane helix</keyword>
<reference evidence="3" key="1">
    <citation type="submission" date="2016-11" db="EMBL/GenBank/DDBJ databases">
        <title>Mesorhizobium oceanicum sp. nov., isolated from deep seawater in South China Sea.</title>
        <authorList>
            <person name="Fu G.-Y."/>
        </authorList>
    </citation>
    <scope>NUCLEOTIDE SEQUENCE [LARGE SCALE GENOMIC DNA]</scope>
    <source>
        <strain evidence="3">B7</strain>
    </source>
</reference>
<feature type="transmembrane region" description="Helical" evidence="1">
    <location>
        <begin position="99"/>
        <end position="123"/>
    </location>
</feature>
<dbReference type="STRING" id="1670800.BSQ44_02430"/>
<keyword evidence="1" id="KW-0812">Transmembrane</keyword>
<feature type="transmembrane region" description="Helical" evidence="1">
    <location>
        <begin position="56"/>
        <end position="79"/>
    </location>
</feature>
<proteinExistence type="predicted"/>
<protein>
    <submittedName>
        <fullName evidence="2">Uncharacterized protein</fullName>
    </submittedName>
</protein>
<evidence type="ECO:0000313" key="3">
    <source>
        <dbReference type="Proteomes" id="UP000182840"/>
    </source>
</evidence>
<gene>
    <name evidence="2" type="ORF">BSQ44_02430</name>
</gene>
<dbReference type="AlphaFoldDB" id="A0A1L3SLT9"/>
<dbReference type="KEGG" id="meso:BSQ44_02430"/>
<dbReference type="EMBL" id="CP018171">
    <property type="protein sequence ID" value="APH70364.1"/>
    <property type="molecule type" value="Genomic_DNA"/>
</dbReference>
<sequence>MDRLDELLTPNPKPSTVGTLVYILFGPILWALQLAVIYGGHTLACSQGGTPATGEWLVYAASIVPGVVVLAFLVVQSPFARMLGLTRAMEDRRAYDRIAWVTALLSEFAIVWSGVTALVVTACTQGR</sequence>